<proteinExistence type="predicted"/>
<dbReference type="EMBL" id="JANPWB010000014">
    <property type="protein sequence ID" value="KAJ1099628.1"/>
    <property type="molecule type" value="Genomic_DNA"/>
</dbReference>
<evidence type="ECO:0000313" key="1">
    <source>
        <dbReference type="EMBL" id="KAJ1099628.1"/>
    </source>
</evidence>
<gene>
    <name evidence="1" type="ORF">NDU88_004727</name>
</gene>
<accession>A0AAV7MEU1</accession>
<comment type="caution">
    <text evidence="1">The sequence shown here is derived from an EMBL/GenBank/DDBJ whole genome shotgun (WGS) entry which is preliminary data.</text>
</comment>
<reference evidence="1" key="1">
    <citation type="journal article" date="2022" name="bioRxiv">
        <title>Sequencing and chromosome-scale assembly of the giantPleurodeles waltlgenome.</title>
        <authorList>
            <person name="Brown T."/>
            <person name="Elewa A."/>
            <person name="Iarovenko S."/>
            <person name="Subramanian E."/>
            <person name="Araus A.J."/>
            <person name="Petzold A."/>
            <person name="Susuki M."/>
            <person name="Suzuki K.-i.T."/>
            <person name="Hayashi T."/>
            <person name="Toyoda A."/>
            <person name="Oliveira C."/>
            <person name="Osipova E."/>
            <person name="Leigh N.D."/>
            <person name="Simon A."/>
            <person name="Yun M.H."/>
        </authorList>
    </citation>
    <scope>NUCLEOTIDE SEQUENCE</scope>
    <source>
        <strain evidence="1">20211129_DDA</strain>
        <tissue evidence="1">Liver</tissue>
    </source>
</reference>
<organism evidence="1 2">
    <name type="scientific">Pleurodeles waltl</name>
    <name type="common">Iberian ribbed newt</name>
    <dbReference type="NCBI Taxonomy" id="8319"/>
    <lineage>
        <taxon>Eukaryota</taxon>
        <taxon>Metazoa</taxon>
        <taxon>Chordata</taxon>
        <taxon>Craniata</taxon>
        <taxon>Vertebrata</taxon>
        <taxon>Euteleostomi</taxon>
        <taxon>Amphibia</taxon>
        <taxon>Batrachia</taxon>
        <taxon>Caudata</taxon>
        <taxon>Salamandroidea</taxon>
        <taxon>Salamandridae</taxon>
        <taxon>Pleurodelinae</taxon>
        <taxon>Pleurodeles</taxon>
    </lineage>
</organism>
<protein>
    <submittedName>
        <fullName evidence="1">Uncharacterized protein</fullName>
    </submittedName>
</protein>
<dbReference type="Proteomes" id="UP001066276">
    <property type="component" value="Chromosome 10"/>
</dbReference>
<evidence type="ECO:0000313" key="2">
    <source>
        <dbReference type="Proteomes" id="UP001066276"/>
    </source>
</evidence>
<name>A0AAV7MEU1_PLEWA</name>
<dbReference type="AlphaFoldDB" id="A0AAV7MEU1"/>
<sequence length="101" mass="10841">MPVYPALLAMSLGPPELACPKSGYRTKNGSEPTVSHYSRGDPQLLASQIGCPRVSSLEELVIRQASQQGVRAKLCPHFTLPPVVNLRVSRWPGRAGFVASG</sequence>
<keyword evidence="2" id="KW-1185">Reference proteome</keyword>